<dbReference type="Gene3D" id="1.20.120.310">
    <property type="entry name" value="ERV/ALR sulfhydryl oxidase domain"/>
    <property type="match status" value="1"/>
</dbReference>
<feature type="domain" description="ERV/ALR sulfhydryl oxidase" evidence="7">
    <location>
        <begin position="1"/>
        <end position="86"/>
    </location>
</feature>
<keyword evidence="5" id="KW-0560">Oxidoreductase</keyword>
<dbReference type="AlphaFoldDB" id="A0A6C0J9L2"/>
<accession>A0A6C0J9L2</accession>
<dbReference type="Pfam" id="PF04777">
    <property type="entry name" value="Evr1_Alr"/>
    <property type="match status" value="1"/>
</dbReference>
<sequence length="147" mass="18140">MERLGPDLWYFLHYMSLHNQLNKDFLLLFGQLFKCYACQEDYLKEIAEIIEDFDMWLFQFHNKVNEKLNKEFFDIKDLLLYEEVNYIKITNALKCLYHNNSDSLGDIQRFKKFLRQVYRLKPFLFNEEKINTMFNEEYLGIYKLFHT</sequence>
<evidence type="ECO:0000256" key="3">
    <source>
        <dbReference type="ARBA" id="ARBA00022630"/>
    </source>
</evidence>
<dbReference type="SUPFAM" id="SSF69000">
    <property type="entry name" value="FAD-dependent thiol oxidase"/>
    <property type="match status" value="1"/>
</dbReference>
<dbReference type="InterPro" id="IPR017905">
    <property type="entry name" value="ERV/ALR_sulphydryl_oxidase"/>
</dbReference>
<protein>
    <recommendedName>
        <fullName evidence="2">thiol oxidase</fullName>
        <ecNumber evidence="2">1.8.3.2</ecNumber>
    </recommendedName>
</protein>
<evidence type="ECO:0000256" key="1">
    <source>
        <dbReference type="ARBA" id="ARBA00001974"/>
    </source>
</evidence>
<dbReference type="EMBL" id="MN740346">
    <property type="protein sequence ID" value="QHU01550.1"/>
    <property type="molecule type" value="Genomic_DNA"/>
</dbReference>
<proteinExistence type="predicted"/>
<name>A0A6C0J9L2_9ZZZZ</name>
<evidence type="ECO:0000256" key="5">
    <source>
        <dbReference type="ARBA" id="ARBA00023002"/>
    </source>
</evidence>
<comment type="cofactor">
    <cofactor evidence="1">
        <name>FAD</name>
        <dbReference type="ChEBI" id="CHEBI:57692"/>
    </cofactor>
</comment>
<dbReference type="EC" id="1.8.3.2" evidence="2"/>
<dbReference type="GO" id="GO:0016972">
    <property type="term" value="F:thiol oxidase activity"/>
    <property type="evidence" value="ECO:0007669"/>
    <property type="project" value="UniProtKB-EC"/>
</dbReference>
<keyword evidence="6" id="KW-1015">Disulfide bond</keyword>
<evidence type="ECO:0000256" key="4">
    <source>
        <dbReference type="ARBA" id="ARBA00022827"/>
    </source>
</evidence>
<evidence type="ECO:0000259" key="7">
    <source>
        <dbReference type="PROSITE" id="PS51324"/>
    </source>
</evidence>
<evidence type="ECO:0000256" key="6">
    <source>
        <dbReference type="ARBA" id="ARBA00023157"/>
    </source>
</evidence>
<reference evidence="8" key="1">
    <citation type="journal article" date="2020" name="Nature">
        <title>Giant virus diversity and host interactions through global metagenomics.</title>
        <authorList>
            <person name="Schulz F."/>
            <person name="Roux S."/>
            <person name="Paez-Espino D."/>
            <person name="Jungbluth S."/>
            <person name="Walsh D.A."/>
            <person name="Denef V.J."/>
            <person name="McMahon K.D."/>
            <person name="Konstantinidis K.T."/>
            <person name="Eloe-Fadrosh E.A."/>
            <person name="Kyrpides N.C."/>
            <person name="Woyke T."/>
        </authorList>
    </citation>
    <scope>NUCLEOTIDE SEQUENCE</scope>
    <source>
        <strain evidence="8">GVMAG-M-3300025874-2</strain>
    </source>
</reference>
<keyword evidence="4" id="KW-0274">FAD</keyword>
<dbReference type="PROSITE" id="PS51324">
    <property type="entry name" value="ERV_ALR"/>
    <property type="match status" value="1"/>
</dbReference>
<evidence type="ECO:0000256" key="2">
    <source>
        <dbReference type="ARBA" id="ARBA00012512"/>
    </source>
</evidence>
<keyword evidence="3" id="KW-0285">Flavoprotein</keyword>
<evidence type="ECO:0000313" key="8">
    <source>
        <dbReference type="EMBL" id="QHU01550.1"/>
    </source>
</evidence>
<organism evidence="8">
    <name type="scientific">viral metagenome</name>
    <dbReference type="NCBI Taxonomy" id="1070528"/>
    <lineage>
        <taxon>unclassified sequences</taxon>
        <taxon>metagenomes</taxon>
        <taxon>organismal metagenomes</taxon>
    </lineage>
</organism>
<dbReference type="InterPro" id="IPR036774">
    <property type="entry name" value="ERV/ALR_sulphydryl_oxid_sf"/>
</dbReference>